<dbReference type="InterPro" id="IPR008145">
    <property type="entry name" value="GK/Ca_channel_bsu"/>
</dbReference>
<keyword evidence="5 9" id="KW-0547">Nucleotide-binding</keyword>
<dbReference type="PROSITE" id="PS50052">
    <property type="entry name" value="GUANYLATE_KINASE_2"/>
    <property type="match status" value="1"/>
</dbReference>
<keyword evidence="12" id="KW-1185">Reference proteome</keyword>
<evidence type="ECO:0000256" key="3">
    <source>
        <dbReference type="ARBA" id="ARBA00016296"/>
    </source>
</evidence>
<dbReference type="Gene3D" id="3.40.50.300">
    <property type="entry name" value="P-loop containing nucleotide triphosphate hydrolases"/>
    <property type="match status" value="1"/>
</dbReference>
<evidence type="ECO:0000256" key="6">
    <source>
        <dbReference type="ARBA" id="ARBA00022777"/>
    </source>
</evidence>
<keyword evidence="6 9" id="KW-0418">Kinase</keyword>
<dbReference type="STRING" id="1489064.WH96_13580"/>
<comment type="caution">
    <text evidence="11">The sequence shown here is derived from an EMBL/GenBank/DDBJ whole genome shotgun (WGS) entry which is preliminary data.</text>
</comment>
<organism evidence="11 12">
    <name type="scientific">Kiloniella spongiae</name>
    <dbReference type="NCBI Taxonomy" id="1489064"/>
    <lineage>
        <taxon>Bacteria</taxon>
        <taxon>Pseudomonadati</taxon>
        <taxon>Pseudomonadota</taxon>
        <taxon>Alphaproteobacteria</taxon>
        <taxon>Rhodospirillales</taxon>
        <taxon>Kiloniellaceae</taxon>
        <taxon>Kiloniella</taxon>
    </lineage>
</organism>
<evidence type="ECO:0000256" key="1">
    <source>
        <dbReference type="ARBA" id="ARBA00005790"/>
    </source>
</evidence>
<dbReference type="GO" id="GO:0005829">
    <property type="term" value="C:cytosol"/>
    <property type="evidence" value="ECO:0007669"/>
    <property type="project" value="TreeGrafter"/>
</dbReference>
<dbReference type="SMART" id="SM00072">
    <property type="entry name" value="GuKc"/>
    <property type="match status" value="1"/>
</dbReference>
<evidence type="ECO:0000256" key="9">
    <source>
        <dbReference type="HAMAP-Rule" id="MF_00328"/>
    </source>
</evidence>
<feature type="domain" description="Guanylate kinase-like" evidence="10">
    <location>
        <begin position="13"/>
        <end position="192"/>
    </location>
</feature>
<comment type="subcellular location">
    <subcellularLocation>
        <location evidence="9">Cytoplasm</location>
    </subcellularLocation>
</comment>
<dbReference type="Gene3D" id="3.30.63.10">
    <property type="entry name" value="Guanylate Kinase phosphate binding domain"/>
    <property type="match status" value="1"/>
</dbReference>
<dbReference type="RefSeq" id="WP_047764741.1">
    <property type="nucleotide sequence ID" value="NZ_LAQL01000008.1"/>
</dbReference>
<keyword evidence="7 9" id="KW-0067">ATP-binding</keyword>
<dbReference type="AlphaFoldDB" id="A0A0H2MCC3"/>
<comment type="function">
    <text evidence="9">Essential for recycling GMP and indirectly, cGMP.</text>
</comment>
<dbReference type="OrthoDB" id="9808150at2"/>
<reference evidence="11 12" key="1">
    <citation type="submission" date="2015-03" db="EMBL/GenBank/DDBJ databases">
        <title>Genome Sequence of Kiloniella spongiae MEBiC09566, isolated from a marine sponge.</title>
        <authorList>
            <person name="Shao Z."/>
            <person name="Wang L."/>
            <person name="Li X."/>
        </authorList>
    </citation>
    <scope>NUCLEOTIDE SEQUENCE [LARGE SCALE GENOMIC DNA]</scope>
    <source>
        <strain evidence="11 12">MEBiC09566</strain>
    </source>
</reference>
<dbReference type="EC" id="2.7.4.8" evidence="2 9"/>
<gene>
    <name evidence="9" type="primary">gmk</name>
    <name evidence="11" type="ORF">WH96_13580</name>
</gene>
<keyword evidence="4 9" id="KW-0808">Transferase</keyword>
<dbReference type="FunFam" id="3.30.63.10:FF:000002">
    <property type="entry name" value="Guanylate kinase 1"/>
    <property type="match status" value="1"/>
</dbReference>
<sequence length="214" mass="24126">MNAVVAPTLKRRGLMLVLSSPSGAGKTTISRILLEREEELTLSISATTRQMRPGEIHGKDYFFVSAEEFDAMVENNEMLEHATVFDNKYGTPSEPVEQGLSSGKDVLFDIDWQGTQQVAAKAPNDIVRVFILPPSLQELERRLYARAQDSEEVVKGRMAKAADEMSHWAEYDYIIVNTDIEKSVADVQAILRSERLKRDRRPDLDAFVRGLRQA</sequence>
<proteinExistence type="inferred from homology"/>
<dbReference type="EMBL" id="LAQL01000008">
    <property type="protein sequence ID" value="KLN60209.1"/>
    <property type="molecule type" value="Genomic_DNA"/>
</dbReference>
<evidence type="ECO:0000256" key="7">
    <source>
        <dbReference type="ARBA" id="ARBA00022840"/>
    </source>
</evidence>
<dbReference type="SUPFAM" id="SSF52540">
    <property type="entry name" value="P-loop containing nucleoside triphosphate hydrolases"/>
    <property type="match status" value="1"/>
</dbReference>
<evidence type="ECO:0000256" key="8">
    <source>
        <dbReference type="ARBA" id="ARBA00030128"/>
    </source>
</evidence>
<evidence type="ECO:0000256" key="2">
    <source>
        <dbReference type="ARBA" id="ARBA00012961"/>
    </source>
</evidence>
<dbReference type="InterPro" id="IPR017665">
    <property type="entry name" value="Guanylate_kinase"/>
</dbReference>
<dbReference type="CDD" id="cd00071">
    <property type="entry name" value="GMPK"/>
    <property type="match status" value="1"/>
</dbReference>
<name>A0A0H2MCC3_9PROT</name>
<dbReference type="HAMAP" id="MF_00328">
    <property type="entry name" value="Guanylate_kinase"/>
    <property type="match status" value="1"/>
</dbReference>
<dbReference type="NCBIfam" id="TIGR03263">
    <property type="entry name" value="guanyl_kin"/>
    <property type="match status" value="1"/>
</dbReference>
<keyword evidence="9" id="KW-0963">Cytoplasm</keyword>
<dbReference type="PATRIC" id="fig|1489064.4.peg.4055"/>
<accession>A0A0H2MCC3</accession>
<feature type="binding site" evidence="9">
    <location>
        <begin position="20"/>
        <end position="27"/>
    </location>
    <ligand>
        <name>ATP</name>
        <dbReference type="ChEBI" id="CHEBI:30616"/>
    </ligand>
</feature>
<dbReference type="Proteomes" id="UP000035444">
    <property type="component" value="Unassembled WGS sequence"/>
</dbReference>
<comment type="catalytic activity">
    <reaction evidence="9">
        <text>GMP + ATP = GDP + ADP</text>
        <dbReference type="Rhea" id="RHEA:20780"/>
        <dbReference type="ChEBI" id="CHEBI:30616"/>
        <dbReference type="ChEBI" id="CHEBI:58115"/>
        <dbReference type="ChEBI" id="CHEBI:58189"/>
        <dbReference type="ChEBI" id="CHEBI:456216"/>
        <dbReference type="EC" id="2.7.4.8"/>
    </reaction>
</comment>
<dbReference type="InterPro" id="IPR008144">
    <property type="entry name" value="Guanylate_kin-like_dom"/>
</dbReference>
<comment type="similarity">
    <text evidence="1 9">Belongs to the guanylate kinase family.</text>
</comment>
<evidence type="ECO:0000259" key="10">
    <source>
        <dbReference type="PROSITE" id="PS50052"/>
    </source>
</evidence>
<dbReference type="InterPro" id="IPR027417">
    <property type="entry name" value="P-loop_NTPase"/>
</dbReference>
<evidence type="ECO:0000256" key="4">
    <source>
        <dbReference type="ARBA" id="ARBA00022679"/>
    </source>
</evidence>
<dbReference type="GO" id="GO:0004385">
    <property type="term" value="F:GMP kinase activity"/>
    <property type="evidence" value="ECO:0007669"/>
    <property type="project" value="UniProtKB-UniRule"/>
</dbReference>
<dbReference type="PROSITE" id="PS00856">
    <property type="entry name" value="GUANYLATE_KINASE_1"/>
    <property type="match status" value="1"/>
</dbReference>
<dbReference type="GO" id="GO:0005524">
    <property type="term" value="F:ATP binding"/>
    <property type="evidence" value="ECO:0007669"/>
    <property type="project" value="UniProtKB-UniRule"/>
</dbReference>
<dbReference type="PANTHER" id="PTHR23117:SF13">
    <property type="entry name" value="GUANYLATE KINASE"/>
    <property type="match status" value="1"/>
</dbReference>
<dbReference type="PANTHER" id="PTHR23117">
    <property type="entry name" value="GUANYLATE KINASE-RELATED"/>
    <property type="match status" value="1"/>
</dbReference>
<evidence type="ECO:0000256" key="5">
    <source>
        <dbReference type="ARBA" id="ARBA00022741"/>
    </source>
</evidence>
<dbReference type="Pfam" id="PF00625">
    <property type="entry name" value="Guanylate_kin"/>
    <property type="match status" value="1"/>
</dbReference>
<dbReference type="InterPro" id="IPR020590">
    <property type="entry name" value="Guanylate_kinase_CS"/>
</dbReference>
<protein>
    <recommendedName>
        <fullName evidence="3 9">Guanylate kinase</fullName>
        <ecNumber evidence="2 9">2.7.4.8</ecNumber>
    </recommendedName>
    <alternativeName>
        <fullName evidence="8 9">GMP kinase</fullName>
    </alternativeName>
</protein>
<evidence type="ECO:0000313" key="12">
    <source>
        <dbReference type="Proteomes" id="UP000035444"/>
    </source>
</evidence>
<evidence type="ECO:0000313" key="11">
    <source>
        <dbReference type="EMBL" id="KLN60209.1"/>
    </source>
</evidence>